<keyword evidence="6" id="KW-0406">Ion transport</keyword>
<evidence type="ECO:0000256" key="1">
    <source>
        <dbReference type="ARBA" id="ARBA00004141"/>
    </source>
</evidence>
<evidence type="ECO:0000256" key="3">
    <source>
        <dbReference type="ARBA" id="ARBA00022692"/>
    </source>
</evidence>
<evidence type="ECO:0000313" key="8">
    <source>
        <dbReference type="Proteomes" id="UP001415857"/>
    </source>
</evidence>
<evidence type="ECO:0000313" key="7">
    <source>
        <dbReference type="EMBL" id="KAK9290886.1"/>
    </source>
</evidence>
<keyword evidence="4" id="KW-1133">Transmembrane helix</keyword>
<comment type="subcellular location">
    <subcellularLocation>
        <location evidence="1 6">Membrane</location>
        <topology evidence="1 6">Multi-pass membrane protein</topology>
    </subcellularLocation>
</comment>
<name>A0AAP0S3Z0_LIQFO</name>
<dbReference type="AlphaFoldDB" id="A0AAP0S3Z0"/>
<dbReference type="EMBL" id="JBBPBK010000002">
    <property type="protein sequence ID" value="KAK9290886.1"/>
    <property type="molecule type" value="Genomic_DNA"/>
</dbReference>
<evidence type="ECO:0000256" key="2">
    <source>
        <dbReference type="ARBA" id="ARBA00022448"/>
    </source>
</evidence>
<keyword evidence="8" id="KW-1185">Reference proteome</keyword>
<proteinExistence type="inferred from homology"/>
<evidence type="ECO:0000256" key="5">
    <source>
        <dbReference type="ARBA" id="ARBA00023136"/>
    </source>
</evidence>
<sequence>MFDLAVIQQMQDHVPESDRCIVGGVQNSLQSTLDLMGYVMGIIVSNPREFWKLTLLSFSSVTLAAVLYTTHIYRARKHLFHFEKLPLLVQSFQSIISRFNVTIEW</sequence>
<dbReference type="GO" id="GO:0016020">
    <property type="term" value="C:membrane"/>
    <property type="evidence" value="ECO:0007669"/>
    <property type="project" value="UniProtKB-SubCell"/>
</dbReference>
<dbReference type="Proteomes" id="UP001415857">
    <property type="component" value="Unassembled WGS sequence"/>
</dbReference>
<comment type="function">
    <text evidence="6">May be involved in iron transport and iron homeostasis.</text>
</comment>
<comment type="caution">
    <text evidence="7">The sequence shown here is derived from an EMBL/GenBank/DDBJ whole genome shotgun (WGS) entry which is preliminary data.</text>
</comment>
<dbReference type="GO" id="GO:0005381">
    <property type="term" value="F:iron ion transmembrane transporter activity"/>
    <property type="evidence" value="ECO:0007669"/>
    <property type="project" value="UniProtKB-UniRule"/>
</dbReference>
<keyword evidence="5" id="KW-0472">Membrane</keyword>
<dbReference type="InterPro" id="IPR009716">
    <property type="entry name" value="Ferroportin-1"/>
</dbReference>
<evidence type="ECO:0000256" key="6">
    <source>
        <dbReference type="RuleBase" id="RU365065"/>
    </source>
</evidence>
<protein>
    <recommendedName>
        <fullName evidence="6">Solute carrier family 40 member</fullName>
    </recommendedName>
</protein>
<keyword evidence="2 6" id="KW-0813">Transport</keyword>
<comment type="similarity">
    <text evidence="6">Belongs to the ferroportin (FP) (TC 2.A.100) family. SLC40A subfamily.</text>
</comment>
<dbReference type="PANTHER" id="PTHR11660:SF57">
    <property type="entry name" value="SOLUTE CARRIER FAMILY 40 MEMBER"/>
    <property type="match status" value="1"/>
</dbReference>
<organism evidence="7 8">
    <name type="scientific">Liquidambar formosana</name>
    <name type="common">Formosan gum</name>
    <dbReference type="NCBI Taxonomy" id="63359"/>
    <lineage>
        <taxon>Eukaryota</taxon>
        <taxon>Viridiplantae</taxon>
        <taxon>Streptophyta</taxon>
        <taxon>Embryophyta</taxon>
        <taxon>Tracheophyta</taxon>
        <taxon>Spermatophyta</taxon>
        <taxon>Magnoliopsida</taxon>
        <taxon>eudicotyledons</taxon>
        <taxon>Gunneridae</taxon>
        <taxon>Pentapetalae</taxon>
        <taxon>Saxifragales</taxon>
        <taxon>Altingiaceae</taxon>
        <taxon>Liquidambar</taxon>
    </lineage>
</organism>
<gene>
    <name evidence="7" type="ORF">L1049_009065</name>
</gene>
<evidence type="ECO:0000256" key="4">
    <source>
        <dbReference type="ARBA" id="ARBA00022989"/>
    </source>
</evidence>
<keyword evidence="3" id="KW-0812">Transmembrane</keyword>
<reference evidence="7 8" key="1">
    <citation type="journal article" date="2024" name="Plant J.">
        <title>Genome sequences and population genomics reveal climatic adaptation and genomic divergence between two closely related sweetgum species.</title>
        <authorList>
            <person name="Xu W.Q."/>
            <person name="Ren C.Q."/>
            <person name="Zhang X.Y."/>
            <person name="Comes H.P."/>
            <person name="Liu X.H."/>
            <person name="Li Y.G."/>
            <person name="Kettle C.J."/>
            <person name="Jalonen R."/>
            <person name="Gaisberger H."/>
            <person name="Ma Y.Z."/>
            <person name="Qiu Y.X."/>
        </authorList>
    </citation>
    <scope>NUCLEOTIDE SEQUENCE [LARGE SCALE GENOMIC DNA]</scope>
    <source>
        <strain evidence="7">Hangzhou</strain>
    </source>
</reference>
<accession>A0AAP0S3Z0</accession>
<dbReference type="Pfam" id="PF06963">
    <property type="entry name" value="FPN1"/>
    <property type="match status" value="1"/>
</dbReference>
<dbReference type="PANTHER" id="PTHR11660">
    <property type="entry name" value="SOLUTE CARRIER FAMILY 40 MEMBER"/>
    <property type="match status" value="1"/>
</dbReference>